<proteinExistence type="predicted"/>
<reference evidence="5" key="1">
    <citation type="submission" date="2016-10" db="EMBL/GenBank/DDBJ databases">
        <authorList>
            <person name="Varghese N."/>
            <person name="Submissions S."/>
        </authorList>
    </citation>
    <scope>NUCLEOTIDE SEQUENCE [LARGE SCALE GENOMIC DNA]</scope>
    <source>
        <strain evidence="5">DSM 17038</strain>
    </source>
</reference>
<dbReference type="STRING" id="341036.SAMN05660649_01077"/>
<dbReference type="SUPFAM" id="SSF46689">
    <property type="entry name" value="Homeodomain-like"/>
    <property type="match status" value="1"/>
</dbReference>
<dbReference type="Pfam" id="PF17938">
    <property type="entry name" value="TetR_C_29"/>
    <property type="match status" value="1"/>
</dbReference>
<dbReference type="SUPFAM" id="SSF48498">
    <property type="entry name" value="Tetracyclin repressor-like, C-terminal domain"/>
    <property type="match status" value="1"/>
</dbReference>
<organism evidence="4 5">
    <name type="scientific">Desulfotruncus arcticus DSM 17038</name>
    <dbReference type="NCBI Taxonomy" id="1121424"/>
    <lineage>
        <taxon>Bacteria</taxon>
        <taxon>Bacillati</taxon>
        <taxon>Bacillota</taxon>
        <taxon>Clostridia</taxon>
        <taxon>Eubacteriales</taxon>
        <taxon>Desulfallaceae</taxon>
        <taxon>Desulfotruncus</taxon>
    </lineage>
</organism>
<evidence type="ECO:0000256" key="1">
    <source>
        <dbReference type="ARBA" id="ARBA00023125"/>
    </source>
</evidence>
<dbReference type="Proteomes" id="UP000199337">
    <property type="component" value="Unassembled WGS sequence"/>
</dbReference>
<dbReference type="Gene3D" id="1.10.357.10">
    <property type="entry name" value="Tetracycline Repressor, domain 2"/>
    <property type="match status" value="1"/>
</dbReference>
<sequence length="205" mass="23849">MGERGNRQEDTKERLLFCAERIFAQKGLDGARVDEIAAEAEVNKRMIYHYFQSKENLYVEVLKYNFGKVYALGEKVFDPVANPLDNLCIIIREYFYFLANNENFIRLLSWENLYDSRHARRLLSGYLKNAMPGLSKIFQAGVSKGQIRPDVDVNQLIISIHGLCLVYLTRKELLHSLWREDMVSPVRLEERLNHIINLVLRGIAV</sequence>
<dbReference type="InterPro" id="IPR036271">
    <property type="entry name" value="Tet_transcr_reg_TetR-rel_C_sf"/>
</dbReference>
<keyword evidence="1 2" id="KW-0238">DNA-binding</keyword>
<evidence type="ECO:0000313" key="5">
    <source>
        <dbReference type="Proteomes" id="UP000199337"/>
    </source>
</evidence>
<accession>A0A1I2Q5C8</accession>
<evidence type="ECO:0000259" key="3">
    <source>
        <dbReference type="PROSITE" id="PS50977"/>
    </source>
</evidence>
<evidence type="ECO:0000256" key="2">
    <source>
        <dbReference type="PROSITE-ProRule" id="PRU00335"/>
    </source>
</evidence>
<dbReference type="PANTHER" id="PTHR30328:SF54">
    <property type="entry name" value="HTH-TYPE TRANSCRIPTIONAL REPRESSOR SCO4008"/>
    <property type="match status" value="1"/>
</dbReference>
<dbReference type="InterPro" id="IPR009057">
    <property type="entry name" value="Homeodomain-like_sf"/>
</dbReference>
<feature type="domain" description="HTH tetR-type" evidence="3">
    <location>
        <begin position="9"/>
        <end position="69"/>
    </location>
</feature>
<dbReference type="OrthoDB" id="9815924at2"/>
<dbReference type="EMBL" id="FOOX01000003">
    <property type="protein sequence ID" value="SFG23534.1"/>
    <property type="molecule type" value="Genomic_DNA"/>
</dbReference>
<keyword evidence="5" id="KW-1185">Reference proteome</keyword>
<feature type="DNA-binding region" description="H-T-H motif" evidence="2">
    <location>
        <begin position="32"/>
        <end position="51"/>
    </location>
</feature>
<dbReference type="PRINTS" id="PR00455">
    <property type="entry name" value="HTHTETR"/>
</dbReference>
<dbReference type="GO" id="GO:0006355">
    <property type="term" value="P:regulation of DNA-templated transcription"/>
    <property type="evidence" value="ECO:0007669"/>
    <property type="project" value="UniProtKB-ARBA"/>
</dbReference>
<dbReference type="PANTHER" id="PTHR30328">
    <property type="entry name" value="TRANSCRIPTIONAL REPRESSOR"/>
    <property type="match status" value="1"/>
</dbReference>
<dbReference type="InterPro" id="IPR050109">
    <property type="entry name" value="HTH-type_TetR-like_transc_reg"/>
</dbReference>
<dbReference type="Pfam" id="PF00440">
    <property type="entry name" value="TetR_N"/>
    <property type="match status" value="1"/>
</dbReference>
<dbReference type="GO" id="GO:0003677">
    <property type="term" value="F:DNA binding"/>
    <property type="evidence" value="ECO:0007669"/>
    <property type="project" value="UniProtKB-UniRule"/>
</dbReference>
<dbReference type="AlphaFoldDB" id="A0A1I2Q5C8"/>
<evidence type="ECO:0000313" key="4">
    <source>
        <dbReference type="EMBL" id="SFG23534.1"/>
    </source>
</evidence>
<dbReference type="InterPro" id="IPR041474">
    <property type="entry name" value="NicS_C"/>
</dbReference>
<dbReference type="InterPro" id="IPR001647">
    <property type="entry name" value="HTH_TetR"/>
</dbReference>
<dbReference type="PROSITE" id="PS50977">
    <property type="entry name" value="HTH_TETR_2"/>
    <property type="match status" value="1"/>
</dbReference>
<dbReference type="RefSeq" id="WP_092469451.1">
    <property type="nucleotide sequence ID" value="NZ_FOOX01000003.1"/>
</dbReference>
<protein>
    <submittedName>
        <fullName evidence="4">Transcriptional regulator, TetR family</fullName>
    </submittedName>
</protein>
<name>A0A1I2Q5C8_9FIRM</name>
<gene>
    <name evidence="4" type="ORF">SAMN05660649_01077</name>
</gene>